<feature type="domain" description="Glycosyl hydrolase family 13 catalytic" evidence="2">
    <location>
        <begin position="96"/>
        <end position="441"/>
    </location>
</feature>
<dbReference type="EC" id="3.2.1.-" evidence="3"/>
<dbReference type="PANTHER" id="PTHR47786">
    <property type="entry name" value="ALPHA-1,4-GLUCAN:MALTOSE-1-PHOSPHATE MALTOSYLTRANSFERASE"/>
    <property type="match status" value="1"/>
</dbReference>
<dbReference type="AlphaFoldDB" id="A6GWE5"/>
<dbReference type="CAZy" id="GH13">
    <property type="family name" value="Glycoside Hydrolase Family 13"/>
</dbReference>
<dbReference type="GO" id="GO:0016798">
    <property type="term" value="F:hydrolase activity, acting on glycosyl bonds"/>
    <property type="evidence" value="ECO:0007669"/>
    <property type="project" value="UniProtKB-KW"/>
</dbReference>
<evidence type="ECO:0000313" key="4">
    <source>
        <dbReference type="Proteomes" id="UP000006394"/>
    </source>
</evidence>
<reference evidence="3 4" key="1">
    <citation type="journal article" date="2007" name="Nat. Biotechnol.">
        <title>Complete genome sequence of the fish pathogen Flavobacterium psychrophilum.</title>
        <authorList>
            <person name="Duchaud E."/>
            <person name="Boussaha M."/>
            <person name="Loux V."/>
            <person name="Bernardet J.F."/>
            <person name="Michel C."/>
            <person name="Kerouault B."/>
            <person name="Mondot S."/>
            <person name="Nicolas P."/>
            <person name="Bossy R."/>
            <person name="Caron C."/>
            <person name="Bessieres P."/>
            <person name="Gibrat J.F."/>
            <person name="Claverol S."/>
            <person name="Dumetz F."/>
            <person name="Le Henaff M."/>
            <person name="Benmansour A."/>
        </authorList>
    </citation>
    <scope>NUCLEOTIDE SEQUENCE [LARGE SCALE GENOMIC DNA]</scope>
    <source>
        <strain evidence="4">ATCC 49511 / DSM 21280 / CIP 103535 / JIP02/86</strain>
    </source>
</reference>
<organism evidence="3 4">
    <name type="scientific">Flavobacterium psychrophilum (strain ATCC 49511 / DSM 21280 / CIP 103535 / JIP02/86)</name>
    <dbReference type="NCBI Taxonomy" id="402612"/>
    <lineage>
        <taxon>Bacteria</taxon>
        <taxon>Pseudomonadati</taxon>
        <taxon>Bacteroidota</taxon>
        <taxon>Flavobacteriia</taxon>
        <taxon>Flavobacteriales</taxon>
        <taxon>Flavobacteriaceae</taxon>
        <taxon>Flavobacterium</taxon>
    </lineage>
</organism>
<keyword evidence="3" id="KW-0326">Glycosidase</keyword>
<evidence type="ECO:0000259" key="2">
    <source>
        <dbReference type="SMART" id="SM00642"/>
    </source>
</evidence>
<dbReference type="EnsemblBacteria" id="CAL42418">
    <property type="protein sequence ID" value="CAL42418"/>
    <property type="gene ID" value="FP0305"/>
</dbReference>
<accession>A6GWE5</accession>
<dbReference type="PATRIC" id="fig|402612.5.peg.318"/>
<dbReference type="InterPro" id="IPR006047">
    <property type="entry name" value="GH13_cat_dom"/>
</dbReference>
<gene>
    <name evidence="3" type="ordered locus">FP0305</name>
</gene>
<dbReference type="STRING" id="402612.FP0305"/>
<dbReference type="PANTHER" id="PTHR47786:SF2">
    <property type="entry name" value="GLYCOSYL HYDROLASE FAMILY 13 CATALYTIC DOMAIN-CONTAINING PROTEIN"/>
    <property type="match status" value="1"/>
</dbReference>
<dbReference type="CDD" id="cd11313">
    <property type="entry name" value="AmyAc_arch_bac_AmyA"/>
    <property type="match status" value="1"/>
</dbReference>
<dbReference type="InterPro" id="IPR013780">
    <property type="entry name" value="Glyco_hydro_b"/>
</dbReference>
<sequence>MNHLIVFLIPRNSKSCISYFSNFNKMVAFIVTIFVFKIFRNFFIMIKLYFWHSYSKRQNKFSMKKIFIILFLFSFFINCKKEKPKNITEKTIEIAPITPEMEDNAVIYEANIRQYSPEGTFNAFTKDIPKLKKLGVKILWLMPIHEIGLKNRNAKPDLSVDDITDSIEKKKYLGNPYSIKNYRSINANFGTKADLQKLIKTAHKNGIYVILDWVAHHTAWDHAWTTQHQDYYVHNKEGNMIAPYDWKDVVALDYSNPNLRKAMFEEMKYWLTNYNIDGFRCDLAAEVPTDFWESTKTELNKIKPVFMLMQAQKATLMANAFDMQYGWESHYIFNEIVKEEKTAKDFDKLIRKNDSLYQKDDINMNFTSNHDENFWNGTEYERLGNATEIFAALTYVMPGMPLIYNGQEYDLNKRLPLYEKDTIAHAVGKMMAIYEKLGKLKTENKALHGGKTPASYKRLLTSNDDNILAFEREKNNKKVIFIGNLSKTNKTFTIPVEGVFTDYMLGAKIEFTKKQKINFNPWEYKILIVE</sequence>
<dbReference type="Proteomes" id="UP000006394">
    <property type="component" value="Chromosome"/>
</dbReference>
<dbReference type="HOGENOM" id="CLU_032719_1_0_10"/>
<keyword evidence="4" id="KW-1185">Reference proteome</keyword>
<dbReference type="Pfam" id="PF00128">
    <property type="entry name" value="Alpha-amylase"/>
    <property type="match status" value="1"/>
</dbReference>
<feature type="transmembrane region" description="Helical" evidence="1">
    <location>
        <begin position="27"/>
        <end position="50"/>
    </location>
</feature>
<keyword evidence="1" id="KW-0812">Transmembrane</keyword>
<proteinExistence type="predicted"/>
<dbReference type="GO" id="GO:0005975">
    <property type="term" value="P:carbohydrate metabolic process"/>
    <property type="evidence" value="ECO:0007669"/>
    <property type="project" value="InterPro"/>
</dbReference>
<dbReference type="SMART" id="SM00642">
    <property type="entry name" value="Aamy"/>
    <property type="match status" value="1"/>
</dbReference>
<protein>
    <submittedName>
        <fullName evidence="3">Probable glycosidase</fullName>
        <ecNumber evidence="3">3.2.1.-</ecNumber>
    </submittedName>
</protein>
<dbReference type="Gene3D" id="3.20.20.80">
    <property type="entry name" value="Glycosidases"/>
    <property type="match status" value="1"/>
</dbReference>
<dbReference type="InterPro" id="IPR017853">
    <property type="entry name" value="GH"/>
</dbReference>
<name>A6GWE5_FLAPJ</name>
<dbReference type="SUPFAM" id="SSF51011">
    <property type="entry name" value="Glycosyl hydrolase domain"/>
    <property type="match status" value="1"/>
</dbReference>
<evidence type="ECO:0000256" key="1">
    <source>
        <dbReference type="SAM" id="Phobius"/>
    </source>
</evidence>
<keyword evidence="3" id="KW-0378">Hydrolase</keyword>
<keyword evidence="1" id="KW-0472">Membrane</keyword>
<evidence type="ECO:0000313" key="3">
    <source>
        <dbReference type="EMBL" id="CAL42418.1"/>
    </source>
</evidence>
<dbReference type="OrthoDB" id="9805159at2"/>
<dbReference type="eggNOG" id="COG0366">
    <property type="taxonomic scope" value="Bacteria"/>
</dbReference>
<dbReference type="SUPFAM" id="SSF51445">
    <property type="entry name" value="(Trans)glycosidases"/>
    <property type="match status" value="1"/>
</dbReference>
<dbReference type="Gene3D" id="2.60.40.1180">
    <property type="entry name" value="Golgi alpha-mannosidase II"/>
    <property type="match status" value="1"/>
</dbReference>
<feature type="transmembrane region" description="Helical" evidence="1">
    <location>
        <begin position="62"/>
        <end position="78"/>
    </location>
</feature>
<keyword evidence="1" id="KW-1133">Transmembrane helix</keyword>
<dbReference type="KEGG" id="fps:FP0305"/>
<dbReference type="EMBL" id="AM398681">
    <property type="protein sequence ID" value="CAL42418.1"/>
    <property type="molecule type" value="Genomic_DNA"/>
</dbReference>